<comment type="caution">
    <text evidence="3">The sequence shown here is derived from an EMBL/GenBank/DDBJ whole genome shotgun (WGS) entry which is preliminary data.</text>
</comment>
<sequence length="459" mass="52417">MKKLLVILILFPFLSIAQNIKGVVISKKNNLPVEDTNISLLPANTGTLTDKNGAFSITLPSNFKDIDSLQFSHVGFITTKIALKDLKNSNFKVLLPENIENLKGLVIAANHKLRLKSKLNSTKLASLNYNIASFGSLLIDNKIYVTGGDASLVVDPWEKVKRERPDFTLRDYLREIRTNPNYFSYKEKLLAYDIQNNSWEDLNVKFKKRAFHNLNYYDGKIYILGGKKISDNGIFEYLQNEIEVFDIKNQTITIDKTNPHQASNAATFTYNDNIIIIGGSVKMNDKNIKTFTNKVHQYNITSGYWYELASMPIAKETSGVLINDKIYLIGGSNENPLSQIESFDLKTEKWQTEGELFTGLEKPAVTFHENIIYFFENNLMYLYDIKSKQLKEYLVDIQLKNSSMYYYNNKLYILGGSTQNDFSSTPSKNVYSIDIEEFDKTQLNHIKVLSSGLSFSKIN</sequence>
<dbReference type="Pfam" id="PF13715">
    <property type="entry name" value="CarbopepD_reg_2"/>
    <property type="match status" value="1"/>
</dbReference>
<dbReference type="SMART" id="SM00612">
    <property type="entry name" value="Kelch"/>
    <property type="match status" value="2"/>
</dbReference>
<dbReference type="SUPFAM" id="SSF49464">
    <property type="entry name" value="Carboxypeptidase regulatory domain-like"/>
    <property type="match status" value="1"/>
</dbReference>
<keyword evidence="1" id="KW-0880">Kelch repeat</keyword>
<evidence type="ECO:0000256" key="2">
    <source>
        <dbReference type="ARBA" id="ARBA00022737"/>
    </source>
</evidence>
<dbReference type="InterPro" id="IPR008969">
    <property type="entry name" value="CarboxyPept-like_regulatory"/>
</dbReference>
<dbReference type="PANTHER" id="PTHR24412:SF489">
    <property type="entry name" value="RING FINGER DOMAIN AND KELCH REPEAT-CONTAINING PROTEIN DDB_G0271372"/>
    <property type="match status" value="1"/>
</dbReference>
<dbReference type="Gene3D" id="2.120.10.80">
    <property type="entry name" value="Kelch-type beta propeller"/>
    <property type="match status" value="1"/>
</dbReference>
<dbReference type="InterPro" id="IPR006652">
    <property type="entry name" value="Kelch_1"/>
</dbReference>
<evidence type="ECO:0000313" key="3">
    <source>
        <dbReference type="EMBL" id="MFC4746476.1"/>
    </source>
</evidence>
<dbReference type="Pfam" id="PF01344">
    <property type="entry name" value="Kelch_1"/>
    <property type="match status" value="2"/>
</dbReference>
<keyword evidence="4" id="KW-1185">Reference proteome</keyword>
<organism evidence="3 4">
    <name type="scientific">Flavobacterium branchiicola</name>
    <dbReference type="NCBI Taxonomy" id="1114875"/>
    <lineage>
        <taxon>Bacteria</taxon>
        <taxon>Pseudomonadati</taxon>
        <taxon>Bacteroidota</taxon>
        <taxon>Flavobacteriia</taxon>
        <taxon>Flavobacteriales</taxon>
        <taxon>Flavobacteriaceae</taxon>
        <taxon>Flavobacterium</taxon>
    </lineage>
</organism>
<gene>
    <name evidence="3" type="ORF">ACFO5S_03435</name>
</gene>
<keyword evidence="2" id="KW-0677">Repeat</keyword>
<reference evidence="4" key="1">
    <citation type="journal article" date="2019" name="Int. J. Syst. Evol. Microbiol.">
        <title>The Global Catalogue of Microorganisms (GCM) 10K type strain sequencing project: providing services to taxonomists for standard genome sequencing and annotation.</title>
        <authorList>
            <consortium name="The Broad Institute Genomics Platform"/>
            <consortium name="The Broad Institute Genome Sequencing Center for Infectious Disease"/>
            <person name="Wu L."/>
            <person name="Ma J."/>
        </authorList>
    </citation>
    <scope>NUCLEOTIDE SEQUENCE [LARGE SCALE GENOMIC DNA]</scope>
    <source>
        <strain evidence="4">WYCCWR 13023</strain>
    </source>
</reference>
<dbReference type="SUPFAM" id="SSF117281">
    <property type="entry name" value="Kelch motif"/>
    <property type="match status" value="1"/>
</dbReference>
<protein>
    <submittedName>
        <fullName evidence="3">Kelch repeat-containing protein</fullName>
    </submittedName>
</protein>
<dbReference type="RefSeq" id="WP_213254204.1">
    <property type="nucleotide sequence ID" value="NZ_JAGYWA010000001.1"/>
</dbReference>
<dbReference type="EMBL" id="JBHSGV010000001">
    <property type="protein sequence ID" value="MFC4746476.1"/>
    <property type="molecule type" value="Genomic_DNA"/>
</dbReference>
<proteinExistence type="predicted"/>
<evidence type="ECO:0000313" key="4">
    <source>
        <dbReference type="Proteomes" id="UP001595935"/>
    </source>
</evidence>
<name>A0ABV9PA50_9FLAO</name>
<dbReference type="Proteomes" id="UP001595935">
    <property type="component" value="Unassembled WGS sequence"/>
</dbReference>
<dbReference type="PANTHER" id="PTHR24412">
    <property type="entry name" value="KELCH PROTEIN"/>
    <property type="match status" value="1"/>
</dbReference>
<accession>A0ABV9PA50</accession>
<dbReference type="InterPro" id="IPR015915">
    <property type="entry name" value="Kelch-typ_b-propeller"/>
</dbReference>
<evidence type="ECO:0000256" key="1">
    <source>
        <dbReference type="ARBA" id="ARBA00022441"/>
    </source>
</evidence>
<dbReference type="Gene3D" id="2.60.40.1120">
    <property type="entry name" value="Carboxypeptidase-like, regulatory domain"/>
    <property type="match status" value="1"/>
</dbReference>